<evidence type="ECO:0000256" key="4">
    <source>
        <dbReference type="ARBA" id="ARBA00022525"/>
    </source>
</evidence>
<comment type="subcellular location">
    <subcellularLocation>
        <location evidence="2">Secreted</location>
    </subcellularLocation>
</comment>
<dbReference type="AlphaFoldDB" id="A0A409VLR6"/>
<evidence type="ECO:0000256" key="6">
    <source>
        <dbReference type="ARBA" id="ARBA00022670"/>
    </source>
</evidence>
<feature type="compositionally biased region" description="Basic residues" evidence="17">
    <location>
        <begin position="172"/>
        <end position="182"/>
    </location>
</feature>
<evidence type="ECO:0000256" key="16">
    <source>
        <dbReference type="PROSITE-ProRule" id="PRU01379"/>
    </source>
</evidence>
<dbReference type="InterPro" id="IPR000834">
    <property type="entry name" value="Peptidase_M14"/>
</dbReference>
<keyword evidence="21" id="KW-1185">Reference proteome</keyword>
<comment type="function">
    <text evidence="13">Inactive carboxypeptidase that may play a role in cell wall organization and biogenesis.</text>
</comment>
<evidence type="ECO:0000256" key="18">
    <source>
        <dbReference type="SAM" id="SignalP"/>
    </source>
</evidence>
<dbReference type="GO" id="GO:0004181">
    <property type="term" value="F:metallocarboxypeptidase activity"/>
    <property type="evidence" value="ECO:0007669"/>
    <property type="project" value="InterPro"/>
</dbReference>
<proteinExistence type="inferred from homology"/>
<dbReference type="Pfam" id="PF00246">
    <property type="entry name" value="Peptidase_M14"/>
    <property type="match status" value="1"/>
</dbReference>
<dbReference type="PROSITE" id="PS52035">
    <property type="entry name" value="PEPTIDASE_M14"/>
    <property type="match status" value="1"/>
</dbReference>
<feature type="chain" id="PRO_5019308490" description="Inactive metallocarboxypeptidase ECM14" evidence="18">
    <location>
        <begin position="22"/>
        <end position="525"/>
    </location>
</feature>
<dbReference type="GO" id="GO:0005615">
    <property type="term" value="C:extracellular space"/>
    <property type="evidence" value="ECO:0007669"/>
    <property type="project" value="TreeGrafter"/>
</dbReference>
<evidence type="ECO:0000256" key="8">
    <source>
        <dbReference type="ARBA" id="ARBA00022729"/>
    </source>
</evidence>
<name>A0A409VLR6_9AGAR</name>
<dbReference type="SMART" id="SM00631">
    <property type="entry name" value="Zn_pept"/>
    <property type="match status" value="1"/>
</dbReference>
<dbReference type="GO" id="GO:0008270">
    <property type="term" value="F:zinc ion binding"/>
    <property type="evidence" value="ECO:0007669"/>
    <property type="project" value="InterPro"/>
</dbReference>
<keyword evidence="6" id="KW-0645">Protease</keyword>
<accession>A0A409VLR6</accession>
<protein>
    <recommendedName>
        <fullName evidence="14">Inactive metallocarboxypeptidase ECM14</fullName>
    </recommendedName>
    <alternativeName>
        <fullName evidence="15">Inactive metallocarboxypeptidase ecm14</fullName>
    </alternativeName>
</protein>
<gene>
    <name evidence="20" type="ORF">CVT24_011271</name>
</gene>
<keyword evidence="11" id="KW-0482">Metalloprotease</keyword>
<evidence type="ECO:0000256" key="1">
    <source>
        <dbReference type="ARBA" id="ARBA00001947"/>
    </source>
</evidence>
<keyword evidence="5" id="KW-0121">Carboxypeptidase</keyword>
<evidence type="ECO:0000256" key="3">
    <source>
        <dbReference type="ARBA" id="ARBA00005988"/>
    </source>
</evidence>
<evidence type="ECO:0000256" key="11">
    <source>
        <dbReference type="ARBA" id="ARBA00023049"/>
    </source>
</evidence>
<evidence type="ECO:0000259" key="19">
    <source>
        <dbReference type="PROSITE" id="PS52035"/>
    </source>
</evidence>
<dbReference type="InParanoid" id="A0A409VLR6"/>
<keyword evidence="9" id="KW-0378">Hydrolase</keyword>
<evidence type="ECO:0000313" key="21">
    <source>
        <dbReference type="Proteomes" id="UP000284842"/>
    </source>
</evidence>
<dbReference type="EMBL" id="NHTK01006027">
    <property type="protein sequence ID" value="PPQ67200.1"/>
    <property type="molecule type" value="Genomic_DNA"/>
</dbReference>
<dbReference type="Gene3D" id="3.40.630.10">
    <property type="entry name" value="Zn peptidases"/>
    <property type="match status" value="1"/>
</dbReference>
<dbReference type="GO" id="GO:0006508">
    <property type="term" value="P:proteolysis"/>
    <property type="evidence" value="ECO:0007669"/>
    <property type="project" value="UniProtKB-KW"/>
</dbReference>
<evidence type="ECO:0000256" key="10">
    <source>
        <dbReference type="ARBA" id="ARBA00022833"/>
    </source>
</evidence>
<feature type="signal peptide" evidence="18">
    <location>
        <begin position="1"/>
        <end position="21"/>
    </location>
</feature>
<dbReference type="PANTHER" id="PTHR11705">
    <property type="entry name" value="PROTEASE FAMILY M14 CARBOXYPEPTIDASE A,B"/>
    <property type="match status" value="1"/>
</dbReference>
<dbReference type="Proteomes" id="UP000284842">
    <property type="component" value="Unassembled WGS sequence"/>
</dbReference>
<evidence type="ECO:0000256" key="14">
    <source>
        <dbReference type="ARBA" id="ARBA00026187"/>
    </source>
</evidence>
<dbReference type="CDD" id="cd03860">
    <property type="entry name" value="M14_CP_A-B_like"/>
    <property type="match status" value="1"/>
</dbReference>
<evidence type="ECO:0000256" key="9">
    <source>
        <dbReference type="ARBA" id="ARBA00022801"/>
    </source>
</evidence>
<evidence type="ECO:0000256" key="15">
    <source>
        <dbReference type="ARBA" id="ARBA00026213"/>
    </source>
</evidence>
<dbReference type="SUPFAM" id="SSF53187">
    <property type="entry name" value="Zn-dependent exopeptidases"/>
    <property type="match status" value="1"/>
</dbReference>
<evidence type="ECO:0000256" key="12">
    <source>
        <dbReference type="ARBA" id="ARBA00023157"/>
    </source>
</evidence>
<dbReference type="FunFam" id="3.40.630.10:FF:000084">
    <property type="entry name" value="Carboxypeptidase B2"/>
    <property type="match status" value="1"/>
</dbReference>
<evidence type="ECO:0000256" key="17">
    <source>
        <dbReference type="SAM" id="MobiDB-lite"/>
    </source>
</evidence>
<organism evidence="20 21">
    <name type="scientific">Panaeolus cyanescens</name>
    <dbReference type="NCBI Taxonomy" id="181874"/>
    <lineage>
        <taxon>Eukaryota</taxon>
        <taxon>Fungi</taxon>
        <taxon>Dikarya</taxon>
        <taxon>Basidiomycota</taxon>
        <taxon>Agaricomycotina</taxon>
        <taxon>Agaricomycetes</taxon>
        <taxon>Agaricomycetidae</taxon>
        <taxon>Agaricales</taxon>
        <taxon>Agaricineae</taxon>
        <taxon>Galeropsidaceae</taxon>
        <taxon>Panaeolus</taxon>
    </lineage>
</organism>
<dbReference type="OrthoDB" id="3626597at2759"/>
<comment type="caution">
    <text evidence="16">Lacks conserved residue(s) required for the propagation of feature annotation.</text>
</comment>
<comment type="cofactor">
    <cofactor evidence="1">
        <name>Zn(2+)</name>
        <dbReference type="ChEBI" id="CHEBI:29105"/>
    </cofactor>
</comment>
<reference evidence="20 21" key="1">
    <citation type="journal article" date="2018" name="Evol. Lett.">
        <title>Horizontal gene cluster transfer increased hallucinogenic mushroom diversity.</title>
        <authorList>
            <person name="Reynolds H.T."/>
            <person name="Vijayakumar V."/>
            <person name="Gluck-Thaler E."/>
            <person name="Korotkin H.B."/>
            <person name="Matheny P.B."/>
            <person name="Slot J.C."/>
        </authorList>
    </citation>
    <scope>NUCLEOTIDE SEQUENCE [LARGE SCALE GENOMIC DNA]</scope>
    <source>
        <strain evidence="20 21">2629</strain>
    </source>
</reference>
<keyword evidence="10" id="KW-0862">Zinc</keyword>
<evidence type="ECO:0000313" key="20">
    <source>
        <dbReference type="EMBL" id="PPQ67200.1"/>
    </source>
</evidence>
<evidence type="ECO:0000256" key="7">
    <source>
        <dbReference type="ARBA" id="ARBA00022723"/>
    </source>
</evidence>
<dbReference type="STRING" id="181874.A0A409VLR6"/>
<keyword evidence="12" id="KW-1015">Disulfide bond</keyword>
<feature type="region of interest" description="Disordered" evidence="17">
    <location>
        <begin position="156"/>
        <end position="186"/>
    </location>
</feature>
<keyword evidence="4" id="KW-0964">Secreted</keyword>
<keyword evidence="8 18" id="KW-0732">Signal</keyword>
<evidence type="ECO:0000256" key="2">
    <source>
        <dbReference type="ARBA" id="ARBA00004613"/>
    </source>
</evidence>
<comment type="caution">
    <text evidence="20">The sequence shown here is derived from an EMBL/GenBank/DDBJ whole genome shotgun (WGS) entry which is preliminary data.</text>
</comment>
<evidence type="ECO:0000256" key="5">
    <source>
        <dbReference type="ARBA" id="ARBA00022645"/>
    </source>
</evidence>
<comment type="similarity">
    <text evidence="3 16">Belongs to the peptidase M14 family.</text>
</comment>
<keyword evidence="7" id="KW-0479">Metal-binding</keyword>
<dbReference type="PANTHER" id="PTHR11705:SF147">
    <property type="entry name" value="INACTIVE METALLOCARBOXYPEPTIDASE ECM14"/>
    <property type="match status" value="1"/>
</dbReference>
<evidence type="ECO:0000256" key="13">
    <source>
        <dbReference type="ARBA" id="ARBA00025210"/>
    </source>
</evidence>
<feature type="domain" description="Peptidase M14" evidence="19">
    <location>
        <begin position="118"/>
        <end position="491"/>
    </location>
</feature>
<sequence>MGRSCFLTLFLSGILCSNAVAEQHFFNAAGGSEQGSLRRFTQSIQQVLSTAQEHDLDVWHATSAFVDVYSPPDAPILPENLISLAHTTTLVPARAPIQRRAQSNWDLGSLDNSTFHDFYHPLYEVEAFLHQLADSHPEITRLVKLGHSAEGREMLGLTISTGEYEEEEDKRKKNKDKNKPKPRTPIAHEGQKLGFVVLGAQHAREWIATATSLYVAHALVSNISESNSLQKLLKHYDFYFIPVPNPDGYEYTWETDRYWYKNRQILGPHTKCVGLDMNRCVHISYTPHTFLAIKSVSLSQKLGTFLRFLQFSLFFLNLAQGHKWKSFSEGLLPNSNRTDSAPEDPCSHWYPGSRPFESYEVNNIANWVTTLGNVVGFIDLRSYGQMLSSPFSYSCKKMPLDAEDQVEAALGATAALKAVHGTHFKVGSLCSMLYPAPGNVLDWMYAKKGIKYSYATHLRDTGTYGFSLPEKWIKPTGQETSKLVNYLARFIARQAKREFFAGQGYTSVLLTFQSTSRRVLDELLG</sequence>